<dbReference type="CDD" id="cd07823">
    <property type="entry name" value="SRPBCC_5"/>
    <property type="match status" value="1"/>
</dbReference>
<dbReference type="PANTHER" id="PTHR38588:SF1">
    <property type="entry name" value="BLL0334 PROTEIN"/>
    <property type="match status" value="1"/>
</dbReference>
<feature type="region of interest" description="Disordered" evidence="1">
    <location>
        <begin position="148"/>
        <end position="252"/>
    </location>
</feature>
<dbReference type="EMBL" id="BAABAB010000022">
    <property type="protein sequence ID" value="GAA3626859.1"/>
    <property type="molecule type" value="Genomic_DNA"/>
</dbReference>
<sequence length="297" mass="30170">MDLTHRFSVPAPLDEAWRAFNDLEGLAPCFPGATLSSVEGDEFAGSVKVKLGPIALLYNGTGHYVQRDEDAHRVVIEARGKDKRGNGTATATVTASFAAGADGTDVEVVTDLAITGKPAQFGRGVISDVSDKLLAQFVACVSGRFAAAESAPEPEVPAAPPGSETPGSEPPGSEPPGSTEPSGATDVDSSDEAPGSAEPGGAAGQGESRSEPPVAPAPEPVPSHQPPPPSPPAPPRTSSPPPRPGAPSQQPAADEVNLLATVAPVLLKRYGPVVLGLGLVLLAVIAIVRRRSSHKHG</sequence>
<evidence type="ECO:0000313" key="3">
    <source>
        <dbReference type="EMBL" id="GAA3626859.1"/>
    </source>
</evidence>
<evidence type="ECO:0000256" key="1">
    <source>
        <dbReference type="SAM" id="MobiDB-lite"/>
    </source>
</evidence>
<dbReference type="InterPro" id="IPR010419">
    <property type="entry name" value="CO_DH_gsu"/>
</dbReference>
<dbReference type="Pfam" id="PF06240">
    <property type="entry name" value="COXG"/>
    <property type="match status" value="1"/>
</dbReference>
<comment type="caution">
    <text evidence="3">The sequence shown here is derived from an EMBL/GenBank/DDBJ whole genome shotgun (WGS) entry which is preliminary data.</text>
</comment>
<feature type="transmembrane region" description="Helical" evidence="2">
    <location>
        <begin position="270"/>
        <end position="288"/>
    </location>
</feature>
<keyword evidence="2" id="KW-0812">Transmembrane</keyword>
<protein>
    <recommendedName>
        <fullName evidence="5">Carbon monoxide dehydrogenase subunit G</fullName>
    </recommendedName>
</protein>
<dbReference type="Proteomes" id="UP001501490">
    <property type="component" value="Unassembled WGS sequence"/>
</dbReference>
<organism evidence="3 4">
    <name type="scientific">Microlunatus ginsengisoli</name>
    <dbReference type="NCBI Taxonomy" id="363863"/>
    <lineage>
        <taxon>Bacteria</taxon>
        <taxon>Bacillati</taxon>
        <taxon>Actinomycetota</taxon>
        <taxon>Actinomycetes</taxon>
        <taxon>Propionibacteriales</taxon>
        <taxon>Propionibacteriaceae</taxon>
        <taxon>Microlunatus</taxon>
    </lineage>
</organism>
<dbReference type="SUPFAM" id="SSF55961">
    <property type="entry name" value="Bet v1-like"/>
    <property type="match status" value="1"/>
</dbReference>
<name>A0ABP7A8G8_9ACTN</name>
<dbReference type="PANTHER" id="PTHR38588">
    <property type="entry name" value="BLL0334 PROTEIN"/>
    <property type="match status" value="1"/>
</dbReference>
<evidence type="ECO:0000256" key="2">
    <source>
        <dbReference type="SAM" id="Phobius"/>
    </source>
</evidence>
<keyword evidence="4" id="KW-1185">Reference proteome</keyword>
<dbReference type="Gene3D" id="3.30.530.20">
    <property type="match status" value="1"/>
</dbReference>
<feature type="compositionally biased region" description="Pro residues" evidence="1">
    <location>
        <begin position="213"/>
        <end position="245"/>
    </location>
</feature>
<keyword evidence="2" id="KW-1133">Transmembrane helix</keyword>
<reference evidence="4" key="1">
    <citation type="journal article" date="2019" name="Int. J. Syst. Evol. Microbiol.">
        <title>The Global Catalogue of Microorganisms (GCM) 10K type strain sequencing project: providing services to taxonomists for standard genome sequencing and annotation.</title>
        <authorList>
            <consortium name="The Broad Institute Genomics Platform"/>
            <consortium name="The Broad Institute Genome Sequencing Center for Infectious Disease"/>
            <person name="Wu L."/>
            <person name="Ma J."/>
        </authorList>
    </citation>
    <scope>NUCLEOTIDE SEQUENCE [LARGE SCALE GENOMIC DNA]</scope>
    <source>
        <strain evidence="4">JCM 16929</strain>
    </source>
</reference>
<dbReference type="InterPro" id="IPR023393">
    <property type="entry name" value="START-like_dom_sf"/>
</dbReference>
<gene>
    <name evidence="3" type="ORF">GCM10022236_31450</name>
</gene>
<evidence type="ECO:0000313" key="4">
    <source>
        <dbReference type="Proteomes" id="UP001501490"/>
    </source>
</evidence>
<evidence type="ECO:0008006" key="5">
    <source>
        <dbReference type="Google" id="ProtNLM"/>
    </source>
</evidence>
<proteinExistence type="predicted"/>
<accession>A0ABP7A8G8</accession>
<keyword evidence="2" id="KW-0472">Membrane</keyword>
<dbReference type="RefSeq" id="WP_344806214.1">
    <property type="nucleotide sequence ID" value="NZ_BAABAB010000022.1"/>
</dbReference>